<proteinExistence type="predicted"/>
<dbReference type="InterPro" id="IPR033881">
    <property type="entry name" value="vWA_BatA_type"/>
</dbReference>
<dbReference type="InterPro" id="IPR024163">
    <property type="entry name" value="Aerotolerance_reg_N"/>
</dbReference>
<dbReference type="CDD" id="cd01467">
    <property type="entry name" value="vWA_BatA_type"/>
    <property type="match status" value="1"/>
</dbReference>
<feature type="domain" description="VWFA" evidence="6">
    <location>
        <begin position="97"/>
        <end position="290"/>
    </location>
</feature>
<dbReference type="PROSITE" id="PS50234">
    <property type="entry name" value="VWFA"/>
    <property type="match status" value="1"/>
</dbReference>
<dbReference type="RefSeq" id="WP_089763920.1">
    <property type="nucleotide sequence ID" value="NZ_BKAT01000042.1"/>
</dbReference>
<dbReference type="InterPro" id="IPR050768">
    <property type="entry name" value="UPF0353/GerABKA_families"/>
</dbReference>
<keyword evidence="4 5" id="KW-0472">Membrane</keyword>
<dbReference type="SUPFAM" id="SSF53300">
    <property type="entry name" value="vWA-like"/>
    <property type="match status" value="1"/>
</dbReference>
<evidence type="ECO:0000256" key="2">
    <source>
        <dbReference type="ARBA" id="ARBA00022692"/>
    </source>
</evidence>
<dbReference type="Gene3D" id="3.40.50.410">
    <property type="entry name" value="von Willebrand factor, type A domain"/>
    <property type="match status" value="1"/>
</dbReference>
<evidence type="ECO:0000313" key="8">
    <source>
        <dbReference type="Proteomes" id="UP000199656"/>
    </source>
</evidence>
<feature type="transmembrane region" description="Helical" evidence="5">
    <location>
        <begin position="310"/>
        <end position="331"/>
    </location>
</feature>
<feature type="transmembrane region" description="Helical" evidence="5">
    <location>
        <begin position="12"/>
        <end position="32"/>
    </location>
</feature>
<keyword evidence="2 5" id="KW-0812">Transmembrane</keyword>
<protein>
    <submittedName>
        <fullName evidence="7">Ca-activated chloride channel family protein</fullName>
    </submittedName>
</protein>
<dbReference type="InterPro" id="IPR011933">
    <property type="entry name" value="Double_TM_dom"/>
</dbReference>
<evidence type="ECO:0000313" key="7">
    <source>
        <dbReference type="EMBL" id="SEA93441.1"/>
    </source>
</evidence>
<dbReference type="EMBL" id="FNRL01000023">
    <property type="protein sequence ID" value="SEA93441.1"/>
    <property type="molecule type" value="Genomic_DNA"/>
</dbReference>
<accession>A0A1H4F8B9</accession>
<reference evidence="8" key="1">
    <citation type="submission" date="2016-10" db="EMBL/GenBank/DDBJ databases">
        <authorList>
            <person name="Varghese N."/>
            <person name="Submissions S."/>
        </authorList>
    </citation>
    <scope>NUCLEOTIDE SEQUENCE [LARGE SCALE GENOMIC DNA]</scope>
    <source>
        <strain evidence="8">DSM 23920</strain>
    </source>
</reference>
<dbReference type="PANTHER" id="PTHR22550">
    <property type="entry name" value="SPORE GERMINATION PROTEIN"/>
    <property type="match status" value="1"/>
</dbReference>
<sequence>MELLTWKNIEFAYPAFLWLLLLVPVLIYWYFAGRKKKQAIMMVSSVEGLKGLPVSWKVRFRPILLVLRLLAISALIVALARPQTSNTSESIDSEGIDIVLAVDISGSMLAEDLQPNRLEAAKRVAADFVDKRISDRIGLVVFSGESFTQCPITTDHAVLKNQIMQVKSGMLQDGTAIGMGLATSVDRLRNSHAKSKVIILLTDGVNNTGLVDPLTALEIAKAFKIRVYTIGVGTIGKAPFPMPMADGSVQTVMQDVQIDEPLMKKISKETGGKYFRATNTNDLKSIYNEIDQLEKTKVEITSYKRFAEHFFILAMIALACILLEVVLRYTLFKSLP</sequence>
<dbReference type="InterPro" id="IPR036465">
    <property type="entry name" value="vWFA_dom_sf"/>
</dbReference>
<dbReference type="Pfam" id="PF07584">
    <property type="entry name" value="BatA"/>
    <property type="match status" value="1"/>
</dbReference>
<dbReference type="Proteomes" id="UP000199656">
    <property type="component" value="Unassembled WGS sequence"/>
</dbReference>
<dbReference type="AlphaFoldDB" id="A0A1H4F8B9"/>
<dbReference type="SMART" id="SM00327">
    <property type="entry name" value="VWA"/>
    <property type="match status" value="1"/>
</dbReference>
<dbReference type="Pfam" id="PF00092">
    <property type="entry name" value="VWA"/>
    <property type="match status" value="1"/>
</dbReference>
<evidence type="ECO:0000256" key="3">
    <source>
        <dbReference type="ARBA" id="ARBA00022989"/>
    </source>
</evidence>
<evidence type="ECO:0000259" key="6">
    <source>
        <dbReference type="PROSITE" id="PS50234"/>
    </source>
</evidence>
<keyword evidence="1" id="KW-1003">Cell membrane</keyword>
<gene>
    <name evidence="7" type="ORF">SAMN05660909_04218</name>
</gene>
<name>A0A1H4F8B9_9BACT</name>
<organism evidence="7 8">
    <name type="scientific">Chitinophaga terrae</name>
    <name type="common">ex Kim and Jung 2007</name>
    <dbReference type="NCBI Taxonomy" id="408074"/>
    <lineage>
        <taxon>Bacteria</taxon>
        <taxon>Pseudomonadati</taxon>
        <taxon>Bacteroidota</taxon>
        <taxon>Chitinophagia</taxon>
        <taxon>Chitinophagales</taxon>
        <taxon>Chitinophagaceae</taxon>
        <taxon>Chitinophaga</taxon>
    </lineage>
</organism>
<evidence type="ECO:0000256" key="5">
    <source>
        <dbReference type="SAM" id="Phobius"/>
    </source>
</evidence>
<dbReference type="STRING" id="408074.SAMN05660909_04218"/>
<dbReference type="OrthoDB" id="6206554at2"/>
<keyword evidence="3 5" id="KW-1133">Transmembrane helix</keyword>
<dbReference type="InterPro" id="IPR002035">
    <property type="entry name" value="VWF_A"/>
</dbReference>
<dbReference type="PANTHER" id="PTHR22550:SF5">
    <property type="entry name" value="LEUCINE ZIPPER PROTEIN 4"/>
    <property type="match status" value="1"/>
</dbReference>
<evidence type="ECO:0000256" key="4">
    <source>
        <dbReference type="ARBA" id="ARBA00023136"/>
    </source>
</evidence>
<dbReference type="NCBIfam" id="TIGR02226">
    <property type="entry name" value="two_anch"/>
    <property type="match status" value="1"/>
</dbReference>
<keyword evidence="8" id="KW-1185">Reference proteome</keyword>
<evidence type="ECO:0000256" key="1">
    <source>
        <dbReference type="ARBA" id="ARBA00022475"/>
    </source>
</evidence>